<evidence type="ECO:0000313" key="11">
    <source>
        <dbReference type="EMBL" id="MFD2801339.1"/>
    </source>
</evidence>
<evidence type="ECO:0000256" key="2">
    <source>
        <dbReference type="ARBA" id="ARBA00022729"/>
    </source>
</evidence>
<proteinExistence type="inferred from homology"/>
<dbReference type="Proteomes" id="UP001597478">
    <property type="component" value="Unassembled WGS sequence"/>
</dbReference>
<dbReference type="PANTHER" id="PTHR21581">
    <property type="entry name" value="D-ALANYL-D-ALANINE CARBOXYPEPTIDASE"/>
    <property type="match status" value="1"/>
</dbReference>
<keyword evidence="11" id="KW-0121">Carboxypeptidase</keyword>
<gene>
    <name evidence="11" type="ORF">ACFS2C_18265</name>
</gene>
<feature type="region of interest" description="Disordered" evidence="8">
    <location>
        <begin position="1"/>
        <end position="71"/>
    </location>
</feature>
<dbReference type="InterPro" id="IPR018044">
    <property type="entry name" value="Peptidase_S11"/>
</dbReference>
<keyword evidence="4" id="KW-0133">Cell shape</keyword>
<evidence type="ECO:0000256" key="1">
    <source>
        <dbReference type="ARBA" id="ARBA00007164"/>
    </source>
</evidence>
<organism evidence="11 12">
    <name type="scientific">Prauserella oleivorans</name>
    <dbReference type="NCBI Taxonomy" id="1478153"/>
    <lineage>
        <taxon>Bacteria</taxon>
        <taxon>Bacillati</taxon>
        <taxon>Actinomycetota</taxon>
        <taxon>Actinomycetes</taxon>
        <taxon>Pseudonocardiales</taxon>
        <taxon>Pseudonocardiaceae</taxon>
        <taxon>Prauserella</taxon>
    </lineage>
</organism>
<evidence type="ECO:0000256" key="9">
    <source>
        <dbReference type="SAM" id="Phobius"/>
    </source>
</evidence>
<dbReference type="Pfam" id="PF00768">
    <property type="entry name" value="Peptidase_S11"/>
    <property type="match status" value="1"/>
</dbReference>
<feature type="region of interest" description="Disordered" evidence="8">
    <location>
        <begin position="327"/>
        <end position="354"/>
    </location>
</feature>
<accession>A0ABW5WBF0</accession>
<dbReference type="EMBL" id="JBHUOF010000026">
    <property type="protein sequence ID" value="MFD2801339.1"/>
    <property type="molecule type" value="Genomic_DNA"/>
</dbReference>
<keyword evidence="2" id="KW-0732">Signal</keyword>
<keyword evidence="9" id="KW-0472">Membrane</keyword>
<sequence length="390" mass="40674">MVTGQPALAQRTTEPPAPPCPNRVLPPPPVDTSEEPPPGRPSPAPLPVADEPAGGDRMAECGLVLPEGAPPPPRPLTAAAWLVQDLDTGAVLAARDPHGRHRPASLIKTLLALVVIDELEPDQIVVPTPEDAHQECTCVGIVSGSEYTVDELLHALLMRSGNDVAHALATALGGVPTAVRKMNALAASLGATDTRAATPSGLDGPGMTTSAYDMSLLFRHAMKQPDYAAAVRTPVMRFPGGTGQPDYPVYNDNRLLQDYAGFLGGKTGFTDDARHTYAGAAERDGMRIGVVLLRAEQRPVRVSEQAARLLDYGFALAASGTEPVGEVVIGPRSDSVDATTTGGSDDAEATGSTPADPFGATGWIITVVVTVLVALGLIVAHRRGFLQRPE</sequence>
<dbReference type="PRINTS" id="PR00725">
    <property type="entry name" value="DADACBPTASE1"/>
</dbReference>
<protein>
    <submittedName>
        <fullName evidence="11">D-alanyl-D-alanine carboxypeptidase family protein</fullName>
        <ecNumber evidence="11">3.4.-.-</ecNumber>
    </submittedName>
</protein>
<evidence type="ECO:0000256" key="3">
    <source>
        <dbReference type="ARBA" id="ARBA00022801"/>
    </source>
</evidence>
<evidence type="ECO:0000256" key="5">
    <source>
        <dbReference type="ARBA" id="ARBA00022984"/>
    </source>
</evidence>
<comment type="caution">
    <text evidence="11">The sequence shown here is derived from an EMBL/GenBank/DDBJ whole genome shotgun (WGS) entry which is preliminary data.</text>
</comment>
<dbReference type="InterPro" id="IPR012338">
    <property type="entry name" value="Beta-lactam/transpept-like"/>
</dbReference>
<dbReference type="SUPFAM" id="SSF56601">
    <property type="entry name" value="beta-lactamase/transpeptidase-like"/>
    <property type="match status" value="1"/>
</dbReference>
<evidence type="ECO:0000256" key="6">
    <source>
        <dbReference type="ARBA" id="ARBA00023316"/>
    </source>
</evidence>
<dbReference type="Gene3D" id="3.40.710.10">
    <property type="entry name" value="DD-peptidase/beta-lactamase superfamily"/>
    <property type="match status" value="1"/>
</dbReference>
<dbReference type="PANTHER" id="PTHR21581:SF33">
    <property type="entry name" value="D-ALANYL-D-ALANINE CARBOXYPEPTIDASE DACB"/>
    <property type="match status" value="1"/>
</dbReference>
<evidence type="ECO:0000256" key="7">
    <source>
        <dbReference type="RuleBase" id="RU004016"/>
    </source>
</evidence>
<keyword evidence="5" id="KW-0573">Peptidoglycan synthesis</keyword>
<evidence type="ECO:0000256" key="4">
    <source>
        <dbReference type="ARBA" id="ARBA00022960"/>
    </source>
</evidence>
<keyword evidence="12" id="KW-1185">Reference proteome</keyword>
<dbReference type="GO" id="GO:0004180">
    <property type="term" value="F:carboxypeptidase activity"/>
    <property type="evidence" value="ECO:0007669"/>
    <property type="project" value="UniProtKB-KW"/>
</dbReference>
<feature type="transmembrane region" description="Helical" evidence="9">
    <location>
        <begin position="360"/>
        <end position="380"/>
    </location>
</feature>
<evidence type="ECO:0000313" key="12">
    <source>
        <dbReference type="Proteomes" id="UP001597478"/>
    </source>
</evidence>
<dbReference type="RefSeq" id="WP_377393849.1">
    <property type="nucleotide sequence ID" value="NZ_JBHSAN010000043.1"/>
</dbReference>
<keyword evidence="11" id="KW-0645">Protease</keyword>
<keyword evidence="3 11" id="KW-0378">Hydrolase</keyword>
<dbReference type="EC" id="3.4.-.-" evidence="11"/>
<keyword evidence="6" id="KW-0961">Cell wall biogenesis/degradation</keyword>
<feature type="domain" description="Peptidase S11 D-alanyl-D-alanine carboxypeptidase A N-terminal" evidence="10">
    <location>
        <begin position="75"/>
        <end position="295"/>
    </location>
</feature>
<keyword evidence="9" id="KW-0812">Transmembrane</keyword>
<name>A0ABW5WBF0_9PSEU</name>
<dbReference type="InterPro" id="IPR001967">
    <property type="entry name" value="Peptidase_S11_N"/>
</dbReference>
<evidence type="ECO:0000259" key="10">
    <source>
        <dbReference type="Pfam" id="PF00768"/>
    </source>
</evidence>
<comment type="similarity">
    <text evidence="1 7">Belongs to the peptidase S11 family.</text>
</comment>
<feature type="compositionally biased region" description="Pro residues" evidence="8">
    <location>
        <begin position="15"/>
        <end position="46"/>
    </location>
</feature>
<evidence type="ECO:0000256" key="8">
    <source>
        <dbReference type="SAM" id="MobiDB-lite"/>
    </source>
</evidence>
<reference evidence="12" key="1">
    <citation type="journal article" date="2019" name="Int. J. Syst. Evol. Microbiol.">
        <title>The Global Catalogue of Microorganisms (GCM) 10K type strain sequencing project: providing services to taxonomists for standard genome sequencing and annotation.</title>
        <authorList>
            <consortium name="The Broad Institute Genomics Platform"/>
            <consortium name="The Broad Institute Genome Sequencing Center for Infectious Disease"/>
            <person name="Wu L."/>
            <person name="Ma J."/>
        </authorList>
    </citation>
    <scope>NUCLEOTIDE SEQUENCE [LARGE SCALE GENOMIC DNA]</scope>
    <source>
        <strain evidence="12">IBRC-M 10906</strain>
    </source>
</reference>
<keyword evidence="9" id="KW-1133">Transmembrane helix</keyword>